<feature type="signal peptide" evidence="2">
    <location>
        <begin position="1"/>
        <end position="23"/>
    </location>
</feature>
<dbReference type="PATRIC" id="fig|864069.3.peg.4444"/>
<evidence type="ECO:0000313" key="3">
    <source>
        <dbReference type="EMBL" id="EIM27535.1"/>
    </source>
</evidence>
<dbReference type="HOGENOM" id="CLU_2479873_0_0_5"/>
<name>I4YU93_9HYPH</name>
<feature type="chain" id="PRO_5003698108" evidence="2">
    <location>
        <begin position="24"/>
        <end position="87"/>
    </location>
</feature>
<proteinExistence type="predicted"/>
<accession>I4YU93</accession>
<organism evidence="3 4">
    <name type="scientific">Microvirga lotononidis</name>
    <dbReference type="NCBI Taxonomy" id="864069"/>
    <lineage>
        <taxon>Bacteria</taxon>
        <taxon>Pseudomonadati</taxon>
        <taxon>Pseudomonadota</taxon>
        <taxon>Alphaproteobacteria</taxon>
        <taxon>Hyphomicrobiales</taxon>
        <taxon>Methylobacteriaceae</taxon>
        <taxon>Microvirga</taxon>
    </lineage>
</organism>
<dbReference type="STRING" id="864069.MicloDRAFT_00041030"/>
<evidence type="ECO:0000256" key="2">
    <source>
        <dbReference type="SAM" id="SignalP"/>
    </source>
</evidence>
<reference evidence="3 4" key="1">
    <citation type="submission" date="2012-02" db="EMBL/GenBank/DDBJ databases">
        <title>Improved High-Quality Draft sequence of Microvirga sp. WSM3557.</title>
        <authorList>
            <consortium name="US DOE Joint Genome Institute"/>
            <person name="Lucas S."/>
            <person name="Han J."/>
            <person name="Lapidus A."/>
            <person name="Cheng J.-F."/>
            <person name="Goodwin L."/>
            <person name="Pitluck S."/>
            <person name="Peters L."/>
            <person name="Zhang X."/>
            <person name="Detter J.C."/>
            <person name="Han C."/>
            <person name="Tapia R."/>
            <person name="Land M."/>
            <person name="Hauser L."/>
            <person name="Kyrpides N."/>
            <person name="Ivanova N."/>
            <person name="Pagani I."/>
            <person name="Brau L."/>
            <person name="Yates R."/>
            <person name="O'Hara G."/>
            <person name="Rui T."/>
            <person name="Howieson J."/>
            <person name="Reeve W."/>
            <person name="Woyke T."/>
        </authorList>
    </citation>
    <scope>NUCLEOTIDE SEQUENCE [LARGE SCALE GENOMIC DNA]</scope>
    <source>
        <strain evidence="3 4">WSM3557</strain>
    </source>
</reference>
<protein>
    <submittedName>
        <fullName evidence="3">Uncharacterized protein</fullName>
    </submittedName>
</protein>
<evidence type="ECO:0000313" key="4">
    <source>
        <dbReference type="Proteomes" id="UP000003947"/>
    </source>
</evidence>
<dbReference type="AlphaFoldDB" id="I4YU93"/>
<gene>
    <name evidence="3" type="ORF">MicloDRAFT_00041030</name>
</gene>
<keyword evidence="4" id="KW-1185">Reference proteome</keyword>
<sequence precursor="true">MRRILLGTVTIATIVLGAATAMAQNPPPPVPGGSGSQTTNPSTYRDTARRDRERSMLLQQKQLGMTTGSVSKHHTTKKHHRSTHHSM</sequence>
<dbReference type="EMBL" id="JH660645">
    <property type="protein sequence ID" value="EIM27535.1"/>
    <property type="molecule type" value="Genomic_DNA"/>
</dbReference>
<feature type="compositionally biased region" description="Basic residues" evidence="1">
    <location>
        <begin position="71"/>
        <end position="87"/>
    </location>
</feature>
<keyword evidence="2" id="KW-0732">Signal</keyword>
<dbReference type="Proteomes" id="UP000003947">
    <property type="component" value="Unassembled WGS sequence"/>
</dbReference>
<evidence type="ECO:0000256" key="1">
    <source>
        <dbReference type="SAM" id="MobiDB-lite"/>
    </source>
</evidence>
<feature type="region of interest" description="Disordered" evidence="1">
    <location>
        <begin position="22"/>
        <end position="87"/>
    </location>
</feature>
<dbReference type="RefSeq" id="WP_009763585.1">
    <property type="nucleotide sequence ID" value="NZ_CP141048.1"/>
</dbReference>
<feature type="compositionally biased region" description="Basic and acidic residues" evidence="1">
    <location>
        <begin position="46"/>
        <end position="55"/>
    </location>
</feature>
<feature type="compositionally biased region" description="Polar residues" evidence="1">
    <location>
        <begin position="57"/>
        <end position="70"/>
    </location>
</feature>